<dbReference type="AlphaFoldDB" id="A0A3E5FMV9"/>
<dbReference type="RefSeq" id="WP_004609156.1">
    <property type="nucleotide sequence ID" value="NZ_CABKNM010000010.1"/>
</dbReference>
<evidence type="ECO:0000256" key="1">
    <source>
        <dbReference type="SAM" id="Phobius"/>
    </source>
</evidence>
<name>A0A3E5FMV9_9FIRM</name>
<proteinExistence type="predicted"/>
<evidence type="ECO:0000313" key="2">
    <source>
        <dbReference type="EMBL" id="RGO07373.1"/>
    </source>
</evidence>
<feature type="transmembrane region" description="Helical" evidence="1">
    <location>
        <begin position="12"/>
        <end position="42"/>
    </location>
</feature>
<feature type="transmembrane region" description="Helical" evidence="1">
    <location>
        <begin position="84"/>
        <end position="100"/>
    </location>
</feature>
<protein>
    <submittedName>
        <fullName evidence="2">Uncharacterized protein</fullName>
    </submittedName>
</protein>
<dbReference type="EMBL" id="QSVF01000032">
    <property type="protein sequence ID" value="RGO07373.1"/>
    <property type="molecule type" value="Genomic_DNA"/>
</dbReference>
<organism evidence="2 3">
    <name type="scientific">Thomasclavelia spiroformis</name>
    <dbReference type="NCBI Taxonomy" id="29348"/>
    <lineage>
        <taxon>Bacteria</taxon>
        <taxon>Bacillati</taxon>
        <taxon>Bacillota</taxon>
        <taxon>Erysipelotrichia</taxon>
        <taxon>Erysipelotrichales</taxon>
        <taxon>Coprobacillaceae</taxon>
        <taxon>Thomasclavelia</taxon>
    </lineage>
</organism>
<comment type="caution">
    <text evidence="2">The sequence shown here is derived from an EMBL/GenBank/DDBJ whole genome shotgun (WGS) entry which is preliminary data.</text>
</comment>
<reference evidence="2 3" key="1">
    <citation type="submission" date="2018-08" db="EMBL/GenBank/DDBJ databases">
        <title>A genome reference for cultivated species of the human gut microbiota.</title>
        <authorList>
            <person name="Zou Y."/>
            <person name="Xue W."/>
            <person name="Luo G."/>
        </authorList>
    </citation>
    <scope>NUCLEOTIDE SEQUENCE [LARGE SCALE GENOMIC DNA]</scope>
    <source>
        <strain evidence="2 3">OM02-6</strain>
    </source>
</reference>
<keyword evidence="1" id="KW-0812">Transmembrane</keyword>
<accession>A0A3E5FMV9</accession>
<keyword evidence="1" id="KW-1133">Transmembrane helix</keyword>
<keyword evidence="1" id="KW-0472">Membrane</keyword>
<gene>
    <name evidence="2" type="ORF">DXB31_10210</name>
</gene>
<evidence type="ECO:0000313" key="3">
    <source>
        <dbReference type="Proteomes" id="UP000261087"/>
    </source>
</evidence>
<dbReference type="Proteomes" id="UP000261087">
    <property type="component" value="Unassembled WGS sequence"/>
</dbReference>
<sequence>MLIRIKKLQFVCGILLMLQVFCSMWCIPFHLIAALLSIVIIGWQKKFCVLQVQYHYYVLALYCFRMWLLGVESFVFLETIYMCLCLYFSIMIILFSFRAIL</sequence>
<dbReference type="GeneID" id="94016730"/>